<name>A0AA40DGQ8_9PEZI</name>
<evidence type="ECO:0000256" key="2">
    <source>
        <dbReference type="PROSITE-ProRule" id="PRU00252"/>
    </source>
</evidence>
<evidence type="ECO:0000256" key="1">
    <source>
        <dbReference type="ARBA" id="ARBA00023125"/>
    </source>
</evidence>
<evidence type="ECO:0000313" key="3">
    <source>
        <dbReference type="EMBL" id="KAK0673818.1"/>
    </source>
</evidence>
<dbReference type="GO" id="GO:0042645">
    <property type="term" value="C:mitochondrial nucleoid"/>
    <property type="evidence" value="ECO:0007669"/>
    <property type="project" value="TreeGrafter"/>
</dbReference>
<accession>A0AA40DGQ8</accession>
<evidence type="ECO:0008006" key="5">
    <source>
        <dbReference type="Google" id="ProtNLM"/>
    </source>
</evidence>
<dbReference type="CDD" id="cd04496">
    <property type="entry name" value="SSB_OBF"/>
    <property type="match status" value="1"/>
</dbReference>
<sequence length="144" mass="15808">MSAFLRSVSRAAARPQVAARAFSSTAQRPYAKITIVGNLADTPELRASSNGKEYLRYSVASNSGSGDNKKTSWFNVTAFPSNTNTRDYYLSLEKGAMVLVEGQASIDIYEDAEGKPVRTLGVVQRHFEVLRRPTPRDTSAEESQ</sequence>
<dbReference type="GO" id="GO:0003697">
    <property type="term" value="F:single-stranded DNA binding"/>
    <property type="evidence" value="ECO:0007669"/>
    <property type="project" value="InterPro"/>
</dbReference>
<dbReference type="Proteomes" id="UP001174997">
    <property type="component" value="Unassembled WGS sequence"/>
</dbReference>
<dbReference type="PROSITE" id="PS50935">
    <property type="entry name" value="SSB"/>
    <property type="match status" value="1"/>
</dbReference>
<dbReference type="InterPro" id="IPR012340">
    <property type="entry name" value="NA-bd_OB-fold"/>
</dbReference>
<evidence type="ECO:0000313" key="4">
    <source>
        <dbReference type="Proteomes" id="UP001174997"/>
    </source>
</evidence>
<keyword evidence="4" id="KW-1185">Reference proteome</keyword>
<dbReference type="SUPFAM" id="SSF50249">
    <property type="entry name" value="Nucleic acid-binding proteins"/>
    <property type="match status" value="1"/>
</dbReference>
<dbReference type="GO" id="GO:0006264">
    <property type="term" value="P:mitochondrial DNA replication"/>
    <property type="evidence" value="ECO:0007669"/>
    <property type="project" value="TreeGrafter"/>
</dbReference>
<dbReference type="InterPro" id="IPR011344">
    <property type="entry name" value="ssDNA-bd"/>
</dbReference>
<dbReference type="AlphaFoldDB" id="A0AA40DGQ8"/>
<reference evidence="3" key="1">
    <citation type="submission" date="2023-06" db="EMBL/GenBank/DDBJ databases">
        <title>Genome-scale phylogeny and comparative genomics of the fungal order Sordariales.</title>
        <authorList>
            <consortium name="Lawrence Berkeley National Laboratory"/>
            <person name="Hensen N."/>
            <person name="Bonometti L."/>
            <person name="Westerberg I."/>
            <person name="Brannstrom I.O."/>
            <person name="Guillou S."/>
            <person name="Cros-Aarteil S."/>
            <person name="Calhoun S."/>
            <person name="Haridas S."/>
            <person name="Kuo A."/>
            <person name="Mondo S."/>
            <person name="Pangilinan J."/>
            <person name="Riley R."/>
            <person name="Labutti K."/>
            <person name="Andreopoulos B."/>
            <person name="Lipzen A."/>
            <person name="Chen C."/>
            <person name="Yanf M."/>
            <person name="Daum C."/>
            <person name="Ng V."/>
            <person name="Clum A."/>
            <person name="Steindorff A."/>
            <person name="Ohm R."/>
            <person name="Martin F."/>
            <person name="Silar P."/>
            <person name="Natvig D."/>
            <person name="Lalanne C."/>
            <person name="Gautier V."/>
            <person name="Ament-Velasquez S.L."/>
            <person name="Kruys A."/>
            <person name="Hutchinson M.I."/>
            <person name="Powell A.J."/>
            <person name="Barry K."/>
            <person name="Miller A.N."/>
            <person name="Grigoriev I.V."/>
            <person name="Debuchy R."/>
            <person name="Gladieux P."/>
            <person name="Thoren M.H."/>
            <person name="Johannesson H."/>
        </authorList>
    </citation>
    <scope>NUCLEOTIDE SEQUENCE</scope>
    <source>
        <strain evidence="3">CBS 307.81</strain>
    </source>
</reference>
<proteinExistence type="predicted"/>
<dbReference type="PANTHER" id="PTHR10302">
    <property type="entry name" value="SINGLE-STRANDED DNA-BINDING PROTEIN"/>
    <property type="match status" value="1"/>
</dbReference>
<dbReference type="Gene3D" id="2.40.50.140">
    <property type="entry name" value="Nucleic acid-binding proteins"/>
    <property type="match status" value="1"/>
</dbReference>
<protein>
    <recommendedName>
        <fullName evidence="5">SsDNA binding protein</fullName>
    </recommendedName>
</protein>
<dbReference type="Pfam" id="PF00436">
    <property type="entry name" value="SSB"/>
    <property type="match status" value="1"/>
</dbReference>
<organism evidence="3 4">
    <name type="scientific">Cercophora samala</name>
    <dbReference type="NCBI Taxonomy" id="330535"/>
    <lineage>
        <taxon>Eukaryota</taxon>
        <taxon>Fungi</taxon>
        <taxon>Dikarya</taxon>
        <taxon>Ascomycota</taxon>
        <taxon>Pezizomycotina</taxon>
        <taxon>Sordariomycetes</taxon>
        <taxon>Sordariomycetidae</taxon>
        <taxon>Sordariales</taxon>
        <taxon>Lasiosphaeriaceae</taxon>
        <taxon>Cercophora</taxon>
    </lineage>
</organism>
<dbReference type="EMBL" id="JAULSY010000004">
    <property type="protein sequence ID" value="KAK0673818.1"/>
    <property type="molecule type" value="Genomic_DNA"/>
</dbReference>
<dbReference type="PANTHER" id="PTHR10302:SF0">
    <property type="entry name" value="SINGLE-STRANDED DNA-BINDING PROTEIN, MITOCHONDRIAL"/>
    <property type="match status" value="1"/>
</dbReference>
<gene>
    <name evidence="3" type="ORF">QBC41DRAFT_310653</name>
</gene>
<comment type="caution">
    <text evidence="3">The sequence shown here is derived from an EMBL/GenBank/DDBJ whole genome shotgun (WGS) entry which is preliminary data.</text>
</comment>
<dbReference type="InterPro" id="IPR000424">
    <property type="entry name" value="Primosome_PriB/ssb"/>
</dbReference>
<keyword evidence="1 2" id="KW-0238">DNA-binding</keyword>